<proteinExistence type="predicted"/>
<organism evidence="2 3">
    <name type="scientific">Kouleothrix aurantiaca</name>
    <dbReference type="NCBI Taxonomy" id="186479"/>
    <lineage>
        <taxon>Bacteria</taxon>
        <taxon>Bacillati</taxon>
        <taxon>Chloroflexota</taxon>
        <taxon>Chloroflexia</taxon>
        <taxon>Chloroflexales</taxon>
        <taxon>Roseiflexineae</taxon>
        <taxon>Roseiflexaceae</taxon>
        <taxon>Kouleothrix</taxon>
    </lineage>
</organism>
<dbReference type="EMBL" id="LJCR01000373">
    <property type="protein sequence ID" value="KPV52992.1"/>
    <property type="molecule type" value="Genomic_DNA"/>
</dbReference>
<name>A0A0P9DB66_9CHLR</name>
<dbReference type="AlphaFoldDB" id="A0A0P9DB66"/>
<evidence type="ECO:0000313" key="2">
    <source>
        <dbReference type="EMBL" id="KPV52992.1"/>
    </source>
</evidence>
<evidence type="ECO:0000313" key="3">
    <source>
        <dbReference type="Proteomes" id="UP000050509"/>
    </source>
</evidence>
<feature type="signal peptide" evidence="1">
    <location>
        <begin position="1"/>
        <end position="25"/>
    </location>
</feature>
<evidence type="ECO:0008006" key="4">
    <source>
        <dbReference type="Google" id="ProtNLM"/>
    </source>
</evidence>
<gene>
    <name evidence="2" type="ORF">SE17_12210</name>
</gene>
<accession>A0A0P9DB66</accession>
<protein>
    <recommendedName>
        <fullName evidence="4">CARDB domain-containing protein</fullName>
    </recommendedName>
</protein>
<dbReference type="PATRIC" id="fig|186479.3.peg.7717"/>
<dbReference type="Proteomes" id="UP000050509">
    <property type="component" value="Unassembled WGS sequence"/>
</dbReference>
<evidence type="ECO:0000256" key="1">
    <source>
        <dbReference type="SAM" id="SignalP"/>
    </source>
</evidence>
<comment type="caution">
    <text evidence="2">The sequence shown here is derived from an EMBL/GenBank/DDBJ whole genome shotgun (WGS) entry which is preliminary data.</text>
</comment>
<feature type="chain" id="PRO_5006156182" description="CARDB domain-containing protein" evidence="1">
    <location>
        <begin position="26"/>
        <end position="481"/>
    </location>
</feature>
<reference evidence="2 3" key="1">
    <citation type="submission" date="2015-09" db="EMBL/GenBank/DDBJ databases">
        <title>Draft genome sequence of Kouleothrix aurantiaca JCM 19913.</title>
        <authorList>
            <person name="Hemp J."/>
        </authorList>
    </citation>
    <scope>NUCLEOTIDE SEQUENCE [LARGE SCALE GENOMIC DNA]</scope>
    <source>
        <strain evidence="2 3">COM-B</strain>
    </source>
</reference>
<keyword evidence="1" id="KW-0732">Signal</keyword>
<keyword evidence="3" id="KW-1185">Reference proteome</keyword>
<sequence>MKRFLVALGIVMAMCFSIVPNAAFAASAYQTPFSVSITYQNVGSAVATVNVSFFAENNGTAQNFSAGTLAAGASASLSVGTAITSGSFKGSAVLSSDQPVIATIVQLDATGGVKNRPLSNGFGAADGAAKQLVATVLKNQFSSSTIFSVQNTESSAVNVTVKYYAIGASTPTATAGVNNLPAGAAKYFDVGTIAQLPNGFNGSAVVTAVLSSNPSTAAKIVATVNELSTTDGGSKSFEGTSQSGAKVFMPSALCNAFGGQSTAYAVQNAGTSSVTFNVRYKQTGKADLIDGPYTIGAGGKQSISGCNKLPAGGNGSAIIESTTTSGQLVAVGKVTGANITSAFLGVVQGNGSAKVALPYVRWASDSNVNQDQRTSIAIQNIGSAAATNVTVKFIDRNGVVKGTHTIGTIAAGAKTSSNPSLGNALDACGRFGIYGDGCASAQFGGGAIVTADSGAQLAVIVRIYTGSPILAGEDYNGINVQ</sequence>